<accession>A0AAJ6VXQ2</accession>
<dbReference type="CDD" id="cd00586">
    <property type="entry name" value="4HBT"/>
    <property type="match status" value="1"/>
</dbReference>
<dbReference type="AlphaFoldDB" id="A0AAJ6VXQ2"/>
<dbReference type="Proteomes" id="UP000694867">
    <property type="component" value="Unplaced"/>
</dbReference>
<dbReference type="Pfam" id="PF13279">
    <property type="entry name" value="4HBT_2"/>
    <property type="match status" value="1"/>
</dbReference>
<dbReference type="InterPro" id="IPR029069">
    <property type="entry name" value="HotDog_dom_sf"/>
</dbReference>
<keyword evidence="3" id="KW-1185">Reference proteome</keyword>
<dbReference type="SUPFAM" id="SSF54637">
    <property type="entry name" value="Thioesterase/thiol ester dehydrase-isomerase"/>
    <property type="match status" value="1"/>
</dbReference>
<dbReference type="RefSeq" id="XP_003743127.1">
    <property type="nucleotide sequence ID" value="XM_003743079.2"/>
</dbReference>
<comment type="similarity">
    <text evidence="1">Belongs to the THEM6 family.</text>
</comment>
<evidence type="ECO:0000313" key="3">
    <source>
        <dbReference type="Proteomes" id="UP000694867"/>
    </source>
</evidence>
<name>A0AAJ6VXQ2_9ACAR</name>
<organism evidence="3 4">
    <name type="scientific">Galendromus occidentalis</name>
    <name type="common">western predatory mite</name>
    <dbReference type="NCBI Taxonomy" id="34638"/>
    <lineage>
        <taxon>Eukaryota</taxon>
        <taxon>Metazoa</taxon>
        <taxon>Ecdysozoa</taxon>
        <taxon>Arthropoda</taxon>
        <taxon>Chelicerata</taxon>
        <taxon>Arachnida</taxon>
        <taxon>Acari</taxon>
        <taxon>Parasitiformes</taxon>
        <taxon>Mesostigmata</taxon>
        <taxon>Gamasina</taxon>
        <taxon>Phytoseioidea</taxon>
        <taxon>Phytoseiidae</taxon>
        <taxon>Typhlodrominae</taxon>
        <taxon>Galendromus</taxon>
    </lineage>
</organism>
<dbReference type="Gene3D" id="3.10.129.10">
    <property type="entry name" value="Hotdog Thioesterase"/>
    <property type="match status" value="1"/>
</dbReference>
<dbReference type="KEGG" id="goe:100907370"/>
<evidence type="ECO:0000256" key="1">
    <source>
        <dbReference type="ARBA" id="ARBA00038228"/>
    </source>
</evidence>
<dbReference type="InterPro" id="IPR051490">
    <property type="entry name" value="THEM6_lcsJ_thioesterase"/>
</dbReference>
<dbReference type="GeneID" id="100907370"/>
<gene>
    <name evidence="4" type="primary">LOC100907370</name>
</gene>
<evidence type="ECO:0000313" key="4">
    <source>
        <dbReference type="RefSeq" id="XP_003743127.1"/>
    </source>
</evidence>
<proteinExistence type="inferred from homology"/>
<sequence length="205" mass="24179">MGLISIALAVLCFLIDVSYFMKVWLQTYPYVWGIWKKRRELHEEVVNYGVCLPFDIDYMYHMNHAKYLRVFEYSRAIFVGETGLLPSLLDSARDGKFYVVSAAVIRYRRQVRCFERYKILTKIAYIEGRDYYFEQKMIGLSDDFIKAVMFVKATFTAKEDAIEKLRESGIDTKPFSGPVDEDLRHFIEFNRSSSEKLNPRHEKGE</sequence>
<dbReference type="PANTHER" id="PTHR12475">
    <property type="match status" value="1"/>
</dbReference>
<dbReference type="PANTHER" id="PTHR12475:SF4">
    <property type="entry name" value="PROTEIN THEM6"/>
    <property type="match status" value="1"/>
</dbReference>
<reference evidence="4" key="1">
    <citation type="submission" date="2025-08" db="UniProtKB">
        <authorList>
            <consortium name="RefSeq"/>
        </authorList>
    </citation>
    <scope>IDENTIFICATION</scope>
</reference>
<protein>
    <recommendedName>
        <fullName evidence="2">Protein THEM6</fullName>
    </recommendedName>
</protein>
<evidence type="ECO:0000256" key="2">
    <source>
        <dbReference type="ARBA" id="ARBA00041112"/>
    </source>
</evidence>